<evidence type="ECO:0000256" key="3">
    <source>
        <dbReference type="SAM" id="MobiDB-lite"/>
    </source>
</evidence>
<feature type="region of interest" description="Disordered" evidence="3">
    <location>
        <begin position="1"/>
        <end position="24"/>
    </location>
</feature>
<dbReference type="RefSeq" id="XP_010259784.1">
    <property type="nucleotide sequence ID" value="XM_010261482.2"/>
</dbReference>
<dbReference type="CDD" id="cd22152">
    <property type="entry name" value="F-box_AtAFR-like"/>
    <property type="match status" value="1"/>
</dbReference>
<gene>
    <name evidence="6 7" type="primary">LOC104599107</name>
</gene>
<dbReference type="RefSeq" id="XP_010259785.1">
    <property type="nucleotide sequence ID" value="XM_010261483.2"/>
</dbReference>
<protein>
    <submittedName>
        <fullName evidence="6 7">F-box protein AFR-like</fullName>
    </submittedName>
</protein>
<dbReference type="Pfam" id="PF01344">
    <property type="entry name" value="Kelch_1"/>
    <property type="match status" value="2"/>
</dbReference>
<dbReference type="InterPro" id="IPR015915">
    <property type="entry name" value="Kelch-typ_b-propeller"/>
</dbReference>
<evidence type="ECO:0000313" key="5">
    <source>
        <dbReference type="Proteomes" id="UP000189703"/>
    </source>
</evidence>
<accession>A0A1U8A0U7</accession>
<evidence type="ECO:0000313" key="6">
    <source>
        <dbReference type="RefSeq" id="XP_010259784.1"/>
    </source>
</evidence>
<dbReference type="InterPro" id="IPR001810">
    <property type="entry name" value="F-box_dom"/>
</dbReference>
<evidence type="ECO:0000256" key="1">
    <source>
        <dbReference type="ARBA" id="ARBA00022441"/>
    </source>
</evidence>
<dbReference type="Proteomes" id="UP000189703">
    <property type="component" value="Unplaced"/>
</dbReference>
<name>A0A1U8A0U7_NELNU</name>
<dbReference type="InterPro" id="IPR036047">
    <property type="entry name" value="F-box-like_dom_sf"/>
</dbReference>
<dbReference type="AlphaFoldDB" id="A0A1U8A0U7"/>
<evidence type="ECO:0000259" key="4">
    <source>
        <dbReference type="SMART" id="SM00256"/>
    </source>
</evidence>
<evidence type="ECO:0000313" key="7">
    <source>
        <dbReference type="RefSeq" id="XP_010259785.1"/>
    </source>
</evidence>
<proteinExistence type="predicted"/>
<keyword evidence="5" id="KW-1185">Reference proteome</keyword>
<dbReference type="PANTHER" id="PTHR46344">
    <property type="entry name" value="OS02G0202900 PROTEIN"/>
    <property type="match status" value="1"/>
</dbReference>
<dbReference type="eggNOG" id="KOG1072">
    <property type="taxonomic scope" value="Eukaryota"/>
</dbReference>
<dbReference type="GeneID" id="104599107"/>
<reference evidence="6 7" key="1">
    <citation type="submission" date="2025-04" db="UniProtKB">
        <authorList>
            <consortium name="RefSeq"/>
        </authorList>
    </citation>
    <scope>IDENTIFICATION</scope>
</reference>
<dbReference type="SMART" id="SM00612">
    <property type="entry name" value="Kelch"/>
    <property type="match status" value="2"/>
</dbReference>
<dbReference type="OMA" id="CLLHVPY"/>
<feature type="domain" description="F-box" evidence="4">
    <location>
        <begin position="29"/>
        <end position="69"/>
    </location>
</feature>
<dbReference type="SUPFAM" id="SSF117281">
    <property type="entry name" value="Kelch motif"/>
    <property type="match status" value="1"/>
</dbReference>
<dbReference type="PANTHER" id="PTHR46344:SF4">
    <property type="entry name" value="OS07G0153400 PROTEIN"/>
    <property type="match status" value="1"/>
</dbReference>
<dbReference type="Pfam" id="PF00646">
    <property type="entry name" value="F-box"/>
    <property type="match status" value="1"/>
</dbReference>
<dbReference type="Gene3D" id="2.120.10.80">
    <property type="entry name" value="Kelch-type beta propeller"/>
    <property type="match status" value="1"/>
</dbReference>
<keyword evidence="2" id="KW-0677">Repeat</keyword>
<dbReference type="OrthoDB" id="45365at2759"/>
<dbReference type="SMART" id="SM00256">
    <property type="entry name" value="FBOX"/>
    <property type="match status" value="1"/>
</dbReference>
<dbReference type="KEGG" id="nnu:104599107"/>
<evidence type="ECO:0000256" key="2">
    <source>
        <dbReference type="ARBA" id="ARBA00022737"/>
    </source>
</evidence>
<feature type="compositionally biased region" description="Basic and acidic residues" evidence="3">
    <location>
        <begin position="8"/>
        <end position="20"/>
    </location>
</feature>
<dbReference type="InterPro" id="IPR006652">
    <property type="entry name" value="Kelch_1"/>
</dbReference>
<dbReference type="SUPFAM" id="SSF81383">
    <property type="entry name" value="F-box domain"/>
    <property type="match status" value="1"/>
</dbReference>
<sequence>MTILEGAEPVRVEDSEKDQENSEPLIPGLPDEIAEHCLLHLPYPYHTLVRSVSSSWNRAITNPNFVLSKKTLSLSLPYIFVFAFHKSTADIQWQVLDPRSGRWFVLPPMPCVKPVCPPGFACASLPRQGALYVLGGMRSDTETSLQTLLTYRTSTNRWSLASPMLTARSFFAAGTIGGKILAVGGSGAGSEDTISTVECYDPEKDTWAPVAKMRAGLARYDAAVVGNKMYVTEGWTWPFSFSPRGGVYDAEKDTWEEMSVGMREGWTGISVVLGERLFVISEHGDCRVKMYVPDSDTWRYVDGGKFPCEMVQRPFAVSGAEGTIYVVARGLDVAVGRVGEDGERVWVDWELVRAPKAFHDFVPSSTQIIYA</sequence>
<organism evidence="5 7">
    <name type="scientific">Nelumbo nucifera</name>
    <name type="common">Sacred lotus</name>
    <dbReference type="NCBI Taxonomy" id="4432"/>
    <lineage>
        <taxon>Eukaryota</taxon>
        <taxon>Viridiplantae</taxon>
        <taxon>Streptophyta</taxon>
        <taxon>Embryophyta</taxon>
        <taxon>Tracheophyta</taxon>
        <taxon>Spermatophyta</taxon>
        <taxon>Magnoliopsida</taxon>
        <taxon>Proteales</taxon>
        <taxon>Nelumbonaceae</taxon>
        <taxon>Nelumbo</taxon>
    </lineage>
</organism>
<keyword evidence="1" id="KW-0880">Kelch repeat</keyword>